<dbReference type="CDD" id="cd17261">
    <property type="entry name" value="RMtype1_S_EcoKI-TRD2-CR2_like"/>
    <property type="match status" value="1"/>
</dbReference>
<proteinExistence type="inferred from homology"/>
<dbReference type="GO" id="GO:0003677">
    <property type="term" value="F:DNA binding"/>
    <property type="evidence" value="ECO:0007669"/>
    <property type="project" value="UniProtKB-KW"/>
</dbReference>
<dbReference type="Gene3D" id="3.90.220.20">
    <property type="entry name" value="DNA methylase specificity domains"/>
    <property type="match status" value="2"/>
</dbReference>
<evidence type="ECO:0000256" key="3">
    <source>
        <dbReference type="ARBA" id="ARBA00023125"/>
    </source>
</evidence>
<dbReference type="Pfam" id="PF01420">
    <property type="entry name" value="Methylase_S"/>
    <property type="match status" value="2"/>
</dbReference>
<dbReference type="SUPFAM" id="SSF116734">
    <property type="entry name" value="DNA methylase specificity domain"/>
    <property type="match status" value="2"/>
</dbReference>
<keyword evidence="3" id="KW-0238">DNA-binding</keyword>
<evidence type="ECO:0000259" key="4">
    <source>
        <dbReference type="Pfam" id="PF01420"/>
    </source>
</evidence>
<feature type="domain" description="Type I restriction modification DNA specificity" evidence="4">
    <location>
        <begin position="508"/>
        <end position="597"/>
    </location>
</feature>
<protein>
    <submittedName>
        <fullName evidence="5">Restriction endonuclease subunit S</fullName>
    </submittedName>
</protein>
<keyword evidence="5" id="KW-0540">Nuclease</keyword>
<dbReference type="PANTHER" id="PTHR43140">
    <property type="entry name" value="TYPE-1 RESTRICTION ENZYME ECOKI SPECIFICITY PROTEIN"/>
    <property type="match status" value="1"/>
</dbReference>
<dbReference type="InterPro" id="IPR000055">
    <property type="entry name" value="Restrct_endonuc_typeI_TRD"/>
</dbReference>
<comment type="caution">
    <text evidence="5">The sequence shown here is derived from an EMBL/GenBank/DDBJ whole genome shotgun (WGS) entry which is preliminary data.</text>
</comment>
<keyword evidence="6" id="KW-1185">Reference proteome</keyword>
<dbReference type="PANTHER" id="PTHR43140:SF1">
    <property type="entry name" value="TYPE I RESTRICTION ENZYME ECOKI SPECIFICITY SUBUNIT"/>
    <property type="match status" value="1"/>
</dbReference>
<accession>A0A244CMN0</accession>
<keyword evidence="5" id="KW-0255">Endonuclease</keyword>
<sequence length="616" mass="68491">MAELKTPTTSAESLITEHLDIWTTAIEQKSSAGRGSSNKFSLYGIKKLRELILELAVRGKLVPQASREARNSPNYESASVLLERIAAEKAQLVKEGKLKKQKPLPEISEEEKPFELPQGWEFKRLGQLALLENGDRSKNYPNKSLLVESGIPFVNAGHLVSGRIAKGEMTFITDERFQLLRAGKFINNDILFCLRGSLGKSALVEGFESGAIASSLVIVRTEKVLLPKYLLMYFDSPLSARTIKKYDNGTAQPNLSAADLAKFLVPTPPLTEQHRIVAKVDELMGLCDALEEQTETSIAAHQTLVEVLLAALLQVPEQQTTPEHTRTQFEQNWQRVSEHFDTLFTTTASIDTLKQTILQLAVMGKLVPQNPNDEPAAKLLERIAAEKAQLIKEGKIKKQKPLPAITDEEKPFELPQGWEWCRFDDAALSSSAGWSPQCLPTPRNGEDWGVLKVSAVTWGIFNPEENKELPAHLEPRVEHEVQSGDFLISRANTADLVAKAVVVPSSAPKNLMMSDKIIRFKLHENVNGEYLNLMNNSQVSRDYYNRVAGGTSSSMKNVSREQIRSLVVALPPLKEQHRIVAKVDELMALCDQLKARLTDAQTTQLHLTDAIVEQAV</sequence>
<dbReference type="Proteomes" id="UP000194841">
    <property type="component" value="Unassembled WGS sequence"/>
</dbReference>
<dbReference type="GO" id="GO:0009307">
    <property type="term" value="P:DNA restriction-modification system"/>
    <property type="evidence" value="ECO:0007669"/>
    <property type="project" value="UniProtKB-KW"/>
</dbReference>
<evidence type="ECO:0000256" key="2">
    <source>
        <dbReference type="ARBA" id="ARBA00022747"/>
    </source>
</evidence>
<dbReference type="InterPro" id="IPR044946">
    <property type="entry name" value="Restrct_endonuc_typeI_TRD_sf"/>
</dbReference>
<dbReference type="OrthoDB" id="398435at2"/>
<gene>
    <name evidence="5" type="ORF">B1199_16010</name>
</gene>
<dbReference type="RefSeq" id="WP_086745125.1">
    <property type="nucleotide sequence ID" value="NZ_MWPV01000005.1"/>
</dbReference>
<comment type="similarity">
    <text evidence="1">Belongs to the type-I restriction system S methylase family.</text>
</comment>
<dbReference type="EMBL" id="MWPV01000005">
    <property type="protein sequence ID" value="OUL56870.1"/>
    <property type="molecule type" value="Genomic_DNA"/>
</dbReference>
<evidence type="ECO:0000256" key="1">
    <source>
        <dbReference type="ARBA" id="ARBA00010923"/>
    </source>
</evidence>
<evidence type="ECO:0000313" key="5">
    <source>
        <dbReference type="EMBL" id="OUL56870.1"/>
    </source>
</evidence>
<reference evidence="5 6" key="1">
    <citation type="submission" date="2017-02" db="EMBL/GenBank/DDBJ databases">
        <title>Pseudoalteromonas ulvae TC14 Genome.</title>
        <authorList>
            <person name="Molmeret M."/>
        </authorList>
    </citation>
    <scope>NUCLEOTIDE SEQUENCE [LARGE SCALE GENOMIC DNA]</scope>
    <source>
        <strain evidence="5">TC14</strain>
    </source>
</reference>
<keyword evidence="5" id="KW-0378">Hydrolase</keyword>
<name>A0A244CMN0_PSEDV</name>
<keyword evidence="2" id="KW-0680">Restriction system</keyword>
<organism evidence="5 6">
    <name type="scientific">Pseudoalteromonas ulvae</name>
    <dbReference type="NCBI Taxonomy" id="107327"/>
    <lineage>
        <taxon>Bacteria</taxon>
        <taxon>Pseudomonadati</taxon>
        <taxon>Pseudomonadota</taxon>
        <taxon>Gammaproteobacteria</taxon>
        <taxon>Alteromonadales</taxon>
        <taxon>Pseudoalteromonadaceae</taxon>
        <taxon>Pseudoalteromonas</taxon>
    </lineage>
</organism>
<dbReference type="AlphaFoldDB" id="A0A244CMN0"/>
<dbReference type="CDD" id="cd17264">
    <property type="entry name" value="RMtype1_S_Eco3763I-TRD2-CR2_like"/>
    <property type="match status" value="1"/>
</dbReference>
<evidence type="ECO:0000313" key="6">
    <source>
        <dbReference type="Proteomes" id="UP000194841"/>
    </source>
</evidence>
<dbReference type="GO" id="GO:0004519">
    <property type="term" value="F:endonuclease activity"/>
    <property type="evidence" value="ECO:0007669"/>
    <property type="project" value="UniProtKB-KW"/>
</dbReference>
<dbReference type="InterPro" id="IPR051212">
    <property type="entry name" value="Type-I_RE_S_subunit"/>
</dbReference>
<feature type="domain" description="Type I restriction modification DNA specificity" evidence="4">
    <location>
        <begin position="117"/>
        <end position="298"/>
    </location>
</feature>